<evidence type="ECO:0000256" key="2">
    <source>
        <dbReference type="ARBA" id="ARBA00022491"/>
    </source>
</evidence>
<comment type="function">
    <text evidence="5">A translational regulator that binds mRNA to regulate translation initiation and/or mRNA stability. Usually binds in the 5'-UTR at or near the Shine-Dalgarno sequence preventing ribosome-binding, thus repressing translation. Its main target seems to be the major flagellin gene, while its function is anatagonized by FliW.</text>
</comment>
<organism evidence="6 7">
    <name type="scientific">Sporomusa ovata</name>
    <dbReference type="NCBI Taxonomy" id="2378"/>
    <lineage>
        <taxon>Bacteria</taxon>
        <taxon>Bacillati</taxon>
        <taxon>Bacillota</taxon>
        <taxon>Negativicutes</taxon>
        <taxon>Selenomonadales</taxon>
        <taxon>Sporomusaceae</taxon>
        <taxon>Sporomusa</taxon>
    </lineage>
</organism>
<keyword evidence="2 5" id="KW-0678">Repressor</keyword>
<comment type="subunit">
    <text evidence="5">Homodimer; the beta-strands of each monomer intercalate to form a hydrophobic core, while the alpha-helices form wings that extend away from the core.</text>
</comment>
<dbReference type="NCBIfam" id="NF002469">
    <property type="entry name" value="PRK01712.1"/>
    <property type="match status" value="1"/>
</dbReference>
<dbReference type="InterPro" id="IPR003751">
    <property type="entry name" value="CsrA"/>
</dbReference>
<dbReference type="Pfam" id="PF02599">
    <property type="entry name" value="CsrA"/>
    <property type="match status" value="1"/>
</dbReference>
<dbReference type="FunFam" id="2.60.40.4380:FF:000002">
    <property type="entry name" value="Translational regulator CsrA"/>
    <property type="match status" value="1"/>
</dbReference>
<dbReference type="PANTHER" id="PTHR34984:SF1">
    <property type="entry name" value="CARBON STORAGE REGULATOR"/>
    <property type="match status" value="1"/>
</dbReference>
<dbReference type="SUPFAM" id="SSF117130">
    <property type="entry name" value="CsrA-like"/>
    <property type="match status" value="1"/>
</dbReference>
<gene>
    <name evidence="5" type="primary">csrA</name>
    <name evidence="6" type="ORF">SpAn4DRAFT_1423</name>
</gene>
<evidence type="ECO:0000256" key="5">
    <source>
        <dbReference type="HAMAP-Rule" id="MF_00167"/>
    </source>
</evidence>
<protein>
    <recommendedName>
        <fullName evidence="5">Translational regulator CsrA</fullName>
    </recommendedName>
</protein>
<dbReference type="EMBL" id="CTRP01000003">
    <property type="protein sequence ID" value="CQR70454.1"/>
    <property type="molecule type" value="Genomic_DNA"/>
</dbReference>
<keyword evidence="7" id="KW-1185">Reference proteome</keyword>
<keyword evidence="1 5" id="KW-0963">Cytoplasm</keyword>
<comment type="similarity">
    <text evidence="5">Belongs to the CsrA/RsmA family.</text>
</comment>
<dbReference type="RefSeq" id="WP_021169188.1">
    <property type="nucleotide sequence ID" value="NZ_CTRP01000003.1"/>
</dbReference>
<proteinExistence type="inferred from homology"/>
<keyword evidence="4 5" id="KW-0694">RNA-binding</keyword>
<evidence type="ECO:0000313" key="7">
    <source>
        <dbReference type="Proteomes" id="UP000049855"/>
    </source>
</evidence>
<dbReference type="HAMAP" id="MF_00167">
    <property type="entry name" value="CsrA"/>
    <property type="match status" value="1"/>
</dbReference>
<evidence type="ECO:0000313" key="6">
    <source>
        <dbReference type="EMBL" id="CQR70454.1"/>
    </source>
</evidence>
<dbReference type="GO" id="GO:0005829">
    <property type="term" value="C:cytosol"/>
    <property type="evidence" value="ECO:0007669"/>
    <property type="project" value="TreeGrafter"/>
</dbReference>
<dbReference type="InterPro" id="IPR036107">
    <property type="entry name" value="CsrA_sf"/>
</dbReference>
<evidence type="ECO:0000256" key="4">
    <source>
        <dbReference type="ARBA" id="ARBA00022884"/>
    </source>
</evidence>
<dbReference type="GO" id="GO:0045947">
    <property type="term" value="P:negative regulation of translational initiation"/>
    <property type="evidence" value="ECO:0007669"/>
    <property type="project" value="UniProtKB-UniRule"/>
</dbReference>
<dbReference type="GO" id="GO:0006402">
    <property type="term" value="P:mRNA catabolic process"/>
    <property type="evidence" value="ECO:0007669"/>
    <property type="project" value="InterPro"/>
</dbReference>
<keyword evidence="3 5" id="KW-0810">Translation regulation</keyword>
<dbReference type="GO" id="GO:0048027">
    <property type="term" value="F:mRNA 5'-UTR binding"/>
    <property type="evidence" value="ECO:0007669"/>
    <property type="project" value="UniProtKB-UniRule"/>
</dbReference>
<dbReference type="GO" id="GO:0006109">
    <property type="term" value="P:regulation of carbohydrate metabolic process"/>
    <property type="evidence" value="ECO:0007669"/>
    <property type="project" value="InterPro"/>
</dbReference>
<dbReference type="NCBIfam" id="TIGR00202">
    <property type="entry name" value="csrA"/>
    <property type="match status" value="1"/>
</dbReference>
<reference evidence="7" key="1">
    <citation type="submission" date="2015-03" db="EMBL/GenBank/DDBJ databases">
        <authorList>
            <person name="Nijsse Bart"/>
        </authorList>
    </citation>
    <scope>NUCLEOTIDE SEQUENCE [LARGE SCALE GENOMIC DNA]</scope>
</reference>
<comment type="subcellular location">
    <subcellularLocation>
        <location evidence="5">Cytoplasm</location>
    </subcellularLocation>
</comment>
<evidence type="ECO:0000256" key="1">
    <source>
        <dbReference type="ARBA" id="ARBA00022490"/>
    </source>
</evidence>
<sequence length="76" mass="8445">MLVLTRKIGEKVIIDNNTILTIVDVKGDSVRIGIEAPKEITIYRGELYEAIVTANKQSVQPVNLDKLDLLKSVKLP</sequence>
<accession>A0A0U1KUT3</accession>
<dbReference type="Proteomes" id="UP000049855">
    <property type="component" value="Unassembled WGS sequence"/>
</dbReference>
<dbReference type="GO" id="GO:0044781">
    <property type="term" value="P:bacterial-type flagellum organization"/>
    <property type="evidence" value="ECO:0007669"/>
    <property type="project" value="UniProtKB-KW"/>
</dbReference>
<dbReference type="PANTHER" id="PTHR34984">
    <property type="entry name" value="CARBON STORAGE REGULATOR"/>
    <property type="match status" value="1"/>
</dbReference>
<dbReference type="Gene3D" id="2.60.40.4380">
    <property type="entry name" value="Translational regulator CsrA"/>
    <property type="match status" value="1"/>
</dbReference>
<keyword evidence="5" id="KW-1005">Bacterial flagellum biogenesis</keyword>
<evidence type="ECO:0000256" key="3">
    <source>
        <dbReference type="ARBA" id="ARBA00022845"/>
    </source>
</evidence>
<dbReference type="GO" id="GO:1902208">
    <property type="term" value="P:regulation of bacterial-type flagellum assembly"/>
    <property type="evidence" value="ECO:0007669"/>
    <property type="project" value="UniProtKB-UniRule"/>
</dbReference>
<name>A0A0U1KUT3_9FIRM</name>
<dbReference type="AlphaFoldDB" id="A0A0U1KUT3"/>